<evidence type="ECO:0000256" key="7">
    <source>
        <dbReference type="ARBA" id="ARBA00023122"/>
    </source>
</evidence>
<dbReference type="GO" id="GO:0005247">
    <property type="term" value="F:voltage-gated chloride channel activity"/>
    <property type="evidence" value="ECO:0007669"/>
    <property type="project" value="TreeGrafter"/>
</dbReference>
<dbReference type="PANTHER" id="PTHR45720">
    <property type="entry name" value="CHLORIDE CHANNEL PROTEIN 2"/>
    <property type="match status" value="1"/>
</dbReference>
<evidence type="ECO:0000256" key="2">
    <source>
        <dbReference type="ARBA" id="ARBA00022448"/>
    </source>
</evidence>
<comment type="subcellular location">
    <subcellularLocation>
        <location evidence="1">Membrane</location>
        <topology evidence="1">Multi-pass membrane protein</topology>
    </subcellularLocation>
</comment>
<dbReference type="GO" id="GO:0034707">
    <property type="term" value="C:chloride channel complex"/>
    <property type="evidence" value="ECO:0007669"/>
    <property type="project" value="UniProtKB-KW"/>
</dbReference>
<organism evidence="13 14">
    <name type="scientific">Labeo rohita</name>
    <name type="common">Indian major carp</name>
    <name type="synonym">Cyprinus rohita</name>
    <dbReference type="NCBI Taxonomy" id="84645"/>
    <lineage>
        <taxon>Eukaryota</taxon>
        <taxon>Metazoa</taxon>
        <taxon>Chordata</taxon>
        <taxon>Craniata</taxon>
        <taxon>Vertebrata</taxon>
        <taxon>Euteleostomi</taxon>
        <taxon>Actinopterygii</taxon>
        <taxon>Neopterygii</taxon>
        <taxon>Teleostei</taxon>
        <taxon>Ostariophysi</taxon>
        <taxon>Cypriniformes</taxon>
        <taxon>Cyprinidae</taxon>
        <taxon>Labeoninae</taxon>
        <taxon>Labeonini</taxon>
        <taxon>Labeo</taxon>
    </lineage>
</organism>
<keyword evidence="9" id="KW-0869">Chloride channel</keyword>
<feature type="transmembrane region" description="Helical" evidence="12">
    <location>
        <begin position="168"/>
        <end position="199"/>
    </location>
</feature>
<reference evidence="13 14" key="1">
    <citation type="submission" date="2018-03" db="EMBL/GenBank/DDBJ databases">
        <title>Draft genome sequence of Rohu Carp (Labeo rohita).</title>
        <authorList>
            <person name="Das P."/>
            <person name="Kushwaha B."/>
            <person name="Joshi C.G."/>
            <person name="Kumar D."/>
            <person name="Nagpure N.S."/>
            <person name="Sahoo L."/>
            <person name="Das S.P."/>
            <person name="Bit A."/>
            <person name="Patnaik S."/>
            <person name="Meher P.K."/>
            <person name="Jayasankar P."/>
            <person name="Koringa P.G."/>
            <person name="Patel N.V."/>
            <person name="Hinsu A.T."/>
            <person name="Kumar R."/>
            <person name="Pandey M."/>
            <person name="Agarwal S."/>
            <person name="Srivastava S."/>
            <person name="Singh M."/>
            <person name="Iquebal M.A."/>
            <person name="Jaiswal S."/>
            <person name="Angadi U.B."/>
            <person name="Kumar N."/>
            <person name="Raza M."/>
            <person name="Shah T.M."/>
            <person name="Rai A."/>
            <person name="Jena J.K."/>
        </authorList>
    </citation>
    <scope>NUCLEOTIDE SEQUENCE [LARGE SCALE GENOMIC DNA]</scope>
    <source>
        <strain evidence="13">DASCIFA01</strain>
        <tissue evidence="13">Testis</tissue>
    </source>
</reference>
<dbReference type="CDD" id="cd03683">
    <property type="entry name" value="ClC_1_like"/>
    <property type="match status" value="1"/>
</dbReference>
<keyword evidence="6" id="KW-0406">Ion transport</keyword>
<evidence type="ECO:0000256" key="11">
    <source>
        <dbReference type="SAM" id="Coils"/>
    </source>
</evidence>
<keyword evidence="4" id="KW-0677">Repeat</keyword>
<dbReference type="FunFam" id="1.10.3080.10:FF:000012">
    <property type="entry name" value="Chloride channel K"/>
    <property type="match status" value="1"/>
</dbReference>
<gene>
    <name evidence="13" type="ORF">ROHU_020335</name>
</gene>
<evidence type="ECO:0000313" key="14">
    <source>
        <dbReference type="Proteomes" id="UP000290572"/>
    </source>
</evidence>
<dbReference type="Proteomes" id="UP000290572">
    <property type="component" value="Unassembled WGS sequence"/>
</dbReference>
<evidence type="ECO:0000256" key="3">
    <source>
        <dbReference type="ARBA" id="ARBA00022692"/>
    </source>
</evidence>
<evidence type="ECO:0000256" key="9">
    <source>
        <dbReference type="ARBA" id="ARBA00023173"/>
    </source>
</evidence>
<evidence type="ECO:0000256" key="4">
    <source>
        <dbReference type="ARBA" id="ARBA00022737"/>
    </source>
</evidence>
<evidence type="ECO:0000256" key="10">
    <source>
        <dbReference type="ARBA" id="ARBA00023214"/>
    </source>
</evidence>
<dbReference type="CDD" id="cd04591">
    <property type="entry name" value="CBS_pair_voltage-gated_CLC_euk_bac"/>
    <property type="match status" value="1"/>
</dbReference>
<dbReference type="InterPro" id="IPR014743">
    <property type="entry name" value="Cl-channel_core"/>
</dbReference>
<proteinExistence type="predicted"/>
<evidence type="ECO:0000256" key="6">
    <source>
        <dbReference type="ARBA" id="ARBA00023065"/>
    </source>
</evidence>
<dbReference type="SUPFAM" id="SSF54631">
    <property type="entry name" value="CBS-domain pair"/>
    <property type="match status" value="1"/>
</dbReference>
<protein>
    <submittedName>
        <fullName evidence="13">Chloride channel-Kb-like protein</fullName>
    </submittedName>
</protein>
<keyword evidence="3 12" id="KW-0812">Transmembrane</keyword>
<dbReference type="Gene3D" id="1.10.3080.10">
    <property type="entry name" value="Clc chloride channel"/>
    <property type="match status" value="1"/>
</dbReference>
<feature type="transmembrane region" description="Helical" evidence="12">
    <location>
        <begin position="301"/>
        <end position="325"/>
    </location>
</feature>
<accession>A0A498N4Z2</accession>
<feature type="transmembrane region" description="Helical" evidence="12">
    <location>
        <begin position="70"/>
        <end position="87"/>
    </location>
</feature>
<dbReference type="Gene3D" id="3.10.580.10">
    <property type="entry name" value="CBS-domain"/>
    <property type="match status" value="1"/>
</dbReference>
<feature type="transmembrane region" description="Helical" evidence="12">
    <location>
        <begin position="414"/>
        <end position="437"/>
    </location>
</feature>
<keyword evidence="7" id="KW-0129">CBS domain</keyword>
<dbReference type="PANTHER" id="PTHR45720:SF3">
    <property type="entry name" value="CHLORIDE CHANNEL PROTEIN CLC-KB"/>
    <property type="match status" value="1"/>
</dbReference>
<evidence type="ECO:0000313" key="13">
    <source>
        <dbReference type="EMBL" id="RXN26882.1"/>
    </source>
</evidence>
<feature type="transmembrane region" description="Helical" evidence="12">
    <location>
        <begin position="345"/>
        <end position="368"/>
    </location>
</feature>
<dbReference type="STRING" id="84645.A0A498N4Z2"/>
<sequence>MDETCVNVKRLEENEEQCTDEDKTAQDKVEEQLISSNGHSSKPWQQSRSRIRECVLYVKKVLVSFARMEWYCYALLGIITALMSFFMDMTVAKLLNAHQWLYGCLKGHHLLQFLCWTLYPACLCALSTSFAHSICPFSAGSGVPEARAILLGIDMPDYLSLSNLFAKLFGLICTLASGSTVFLGKVGPFVHLSIMVGAFMSRLHDSCRGGKQRAAKGEMLVVASAVGVASCFGAPVSGVLFSIEVMGTHYSVRDYCPCFFAAACGAITFRLLSVCSRDQETIQALFKTSFSSDLPYQPFEIFIFALLGLFCSILSCIYLFCHRWALRFVKTNKPISRLLATEKALYSAIVAFLLGCFTFYHSAGHFIAAELTMKQLLTSLLDSTSWYTVSQNASALPEPQKTFWQAWNPPGKSYFQTLGFFIIAKVGLLVVACTLPLPAGYFMPVFVYGAAVGRLVGEGTAYLLSDGISSAESLINPGGYALAGAAAFSGAVTHTLSPALLALEMTGQCSHAVPSLVATLVSNAVARAKHRPSFYDGISLIKQLPHLPSLIRACPKLANVQIKQFVIPAGVVLERTETLTSLQRILNDSTDNEFPVVDSHDSPILLGTINKSQLWEGLQQHGNEGLCKQLEDVCSIQPVRLQLTTESTVKQAHCIMSVTGEQRVFITESGRLCGVITWKEMKKIIEEMAKEV</sequence>
<keyword evidence="5 12" id="KW-1133">Transmembrane helix</keyword>
<dbReference type="SUPFAM" id="SSF81340">
    <property type="entry name" value="Clc chloride channel"/>
    <property type="match status" value="1"/>
</dbReference>
<dbReference type="InterPro" id="IPR046342">
    <property type="entry name" value="CBS_dom_sf"/>
</dbReference>
<evidence type="ECO:0000256" key="8">
    <source>
        <dbReference type="ARBA" id="ARBA00023136"/>
    </source>
</evidence>
<dbReference type="Pfam" id="PF00654">
    <property type="entry name" value="Voltage_CLC"/>
    <property type="match status" value="1"/>
</dbReference>
<keyword evidence="14" id="KW-1185">Reference proteome</keyword>
<dbReference type="OrthoDB" id="4564at2759"/>
<dbReference type="EMBL" id="QBIY01012082">
    <property type="protein sequence ID" value="RXN26882.1"/>
    <property type="molecule type" value="Genomic_DNA"/>
</dbReference>
<dbReference type="GO" id="GO:0005886">
    <property type="term" value="C:plasma membrane"/>
    <property type="evidence" value="ECO:0007669"/>
    <property type="project" value="TreeGrafter"/>
</dbReference>
<dbReference type="PRINTS" id="PR00762">
    <property type="entry name" value="CLCHANNEL"/>
</dbReference>
<comment type="caution">
    <text evidence="13">The sequence shown here is derived from an EMBL/GenBank/DDBJ whole genome shotgun (WGS) entry which is preliminary data.</text>
</comment>
<name>A0A498N4Z2_LABRO</name>
<keyword evidence="8 12" id="KW-0472">Membrane</keyword>
<keyword evidence="11" id="KW-0175">Coiled coil</keyword>
<keyword evidence="2" id="KW-0813">Transport</keyword>
<feature type="transmembrane region" description="Helical" evidence="12">
    <location>
        <begin position="220"/>
        <end position="243"/>
    </location>
</feature>
<feature type="coiled-coil region" evidence="11">
    <location>
        <begin position="1"/>
        <end position="28"/>
    </location>
</feature>
<keyword evidence="10" id="KW-0868">Chloride</keyword>
<keyword evidence="9" id="KW-0407">Ion channel</keyword>
<evidence type="ECO:0000256" key="12">
    <source>
        <dbReference type="SAM" id="Phobius"/>
    </source>
</evidence>
<evidence type="ECO:0000256" key="1">
    <source>
        <dbReference type="ARBA" id="ARBA00004141"/>
    </source>
</evidence>
<dbReference type="InterPro" id="IPR001807">
    <property type="entry name" value="ClC"/>
</dbReference>
<dbReference type="AlphaFoldDB" id="A0A498N4Z2"/>
<evidence type="ECO:0000256" key="5">
    <source>
        <dbReference type="ARBA" id="ARBA00022989"/>
    </source>
</evidence>
<dbReference type="InterPro" id="IPR050970">
    <property type="entry name" value="Cl_channel_volt-gated"/>
</dbReference>